<gene>
    <name evidence="1" type="ORF">GCM10008959_26160</name>
</gene>
<protein>
    <recommendedName>
        <fullName evidence="3">DUF892 family protein</fullName>
    </recommendedName>
</protein>
<evidence type="ECO:0000313" key="2">
    <source>
        <dbReference type="Proteomes" id="UP000634308"/>
    </source>
</evidence>
<keyword evidence="2" id="KW-1185">Reference proteome</keyword>
<sequence length="79" mass="8757">MTGPAARLGPPGTTTERLLTLERHLREFTRTHAALLRALDQERPAHAHQLRDALHSHATAVAQLDLHLTRAQFVGPPQD</sequence>
<reference evidence="2" key="1">
    <citation type="journal article" date="2019" name="Int. J. Syst. Evol. Microbiol.">
        <title>The Global Catalogue of Microorganisms (GCM) 10K type strain sequencing project: providing services to taxonomists for standard genome sequencing and annotation.</title>
        <authorList>
            <consortium name="The Broad Institute Genomics Platform"/>
            <consortium name="The Broad Institute Genome Sequencing Center for Infectious Disease"/>
            <person name="Wu L."/>
            <person name="Ma J."/>
        </authorList>
    </citation>
    <scope>NUCLEOTIDE SEQUENCE [LARGE SCALE GENOMIC DNA]</scope>
    <source>
        <strain evidence="2">JCM 31404</strain>
    </source>
</reference>
<evidence type="ECO:0000313" key="1">
    <source>
        <dbReference type="EMBL" id="GGR62875.1"/>
    </source>
</evidence>
<dbReference type="EMBL" id="BMQM01000017">
    <property type="protein sequence ID" value="GGR62875.1"/>
    <property type="molecule type" value="Genomic_DNA"/>
</dbReference>
<organism evidence="1 2">
    <name type="scientific">Deinococcus seoulensis</name>
    <dbReference type="NCBI Taxonomy" id="1837379"/>
    <lineage>
        <taxon>Bacteria</taxon>
        <taxon>Thermotogati</taxon>
        <taxon>Deinococcota</taxon>
        <taxon>Deinococci</taxon>
        <taxon>Deinococcales</taxon>
        <taxon>Deinococcaceae</taxon>
        <taxon>Deinococcus</taxon>
    </lineage>
</organism>
<accession>A0ABQ2RW59</accession>
<name>A0ABQ2RW59_9DEIO</name>
<proteinExistence type="predicted"/>
<evidence type="ECO:0008006" key="3">
    <source>
        <dbReference type="Google" id="ProtNLM"/>
    </source>
</evidence>
<dbReference type="RefSeq" id="WP_189065439.1">
    <property type="nucleotide sequence ID" value="NZ_BMQM01000017.1"/>
</dbReference>
<dbReference type="Proteomes" id="UP000634308">
    <property type="component" value="Unassembled WGS sequence"/>
</dbReference>
<comment type="caution">
    <text evidence="1">The sequence shown here is derived from an EMBL/GenBank/DDBJ whole genome shotgun (WGS) entry which is preliminary data.</text>
</comment>